<gene>
    <name evidence="2" type="ORF">B296_00050239</name>
</gene>
<comment type="caution">
    <text evidence="2">The sequence shown here is derived from an EMBL/GenBank/DDBJ whole genome shotgun (WGS) entry which is preliminary data.</text>
</comment>
<dbReference type="Proteomes" id="UP000287651">
    <property type="component" value="Unassembled WGS sequence"/>
</dbReference>
<evidence type="ECO:0000313" key="2">
    <source>
        <dbReference type="EMBL" id="RRT52841.1"/>
    </source>
</evidence>
<feature type="compositionally biased region" description="Basic and acidic residues" evidence="1">
    <location>
        <begin position="10"/>
        <end position="23"/>
    </location>
</feature>
<sequence>MCARSSASDWEDKGARQGLEKRSAVVPRVGALTGVPLGSSGGTYKKALVPTWIGDPKVPGKVDLVEMT</sequence>
<protein>
    <submittedName>
        <fullName evidence="2">Uncharacterized protein</fullName>
    </submittedName>
</protein>
<evidence type="ECO:0000313" key="3">
    <source>
        <dbReference type="Proteomes" id="UP000287651"/>
    </source>
</evidence>
<feature type="region of interest" description="Disordered" evidence="1">
    <location>
        <begin position="1"/>
        <end position="23"/>
    </location>
</feature>
<organism evidence="2 3">
    <name type="scientific">Ensete ventricosum</name>
    <name type="common">Abyssinian banana</name>
    <name type="synonym">Musa ensete</name>
    <dbReference type="NCBI Taxonomy" id="4639"/>
    <lineage>
        <taxon>Eukaryota</taxon>
        <taxon>Viridiplantae</taxon>
        <taxon>Streptophyta</taxon>
        <taxon>Embryophyta</taxon>
        <taxon>Tracheophyta</taxon>
        <taxon>Spermatophyta</taxon>
        <taxon>Magnoliopsida</taxon>
        <taxon>Liliopsida</taxon>
        <taxon>Zingiberales</taxon>
        <taxon>Musaceae</taxon>
        <taxon>Ensete</taxon>
    </lineage>
</organism>
<dbReference type="AlphaFoldDB" id="A0A426YM96"/>
<proteinExistence type="predicted"/>
<reference evidence="2 3" key="1">
    <citation type="journal article" date="2014" name="Agronomy (Basel)">
        <title>A Draft Genome Sequence for Ensete ventricosum, the Drought-Tolerant Tree Against Hunger.</title>
        <authorList>
            <person name="Harrison J."/>
            <person name="Moore K.A."/>
            <person name="Paszkiewicz K."/>
            <person name="Jones T."/>
            <person name="Grant M."/>
            <person name="Ambacheew D."/>
            <person name="Muzemil S."/>
            <person name="Studholme D.J."/>
        </authorList>
    </citation>
    <scope>NUCLEOTIDE SEQUENCE [LARGE SCALE GENOMIC DNA]</scope>
</reference>
<evidence type="ECO:0000256" key="1">
    <source>
        <dbReference type="SAM" id="MobiDB-lite"/>
    </source>
</evidence>
<accession>A0A426YM96</accession>
<name>A0A426YM96_ENSVE</name>
<dbReference type="EMBL" id="AMZH03011464">
    <property type="protein sequence ID" value="RRT52841.1"/>
    <property type="molecule type" value="Genomic_DNA"/>
</dbReference>